<dbReference type="PROSITE" id="PS51257">
    <property type="entry name" value="PROKAR_LIPOPROTEIN"/>
    <property type="match status" value="1"/>
</dbReference>
<dbReference type="Proteomes" id="UP000320011">
    <property type="component" value="Unassembled WGS sequence"/>
</dbReference>
<dbReference type="EMBL" id="VJWX01000871">
    <property type="protein sequence ID" value="TVT13715.1"/>
    <property type="molecule type" value="Genomic_DNA"/>
</dbReference>
<reference evidence="2 3" key="1">
    <citation type="submission" date="2019-07" db="EMBL/GenBank/DDBJ databases">
        <authorList>
            <person name="Duangmal K."/>
            <person name="Teo W.F.A."/>
        </authorList>
    </citation>
    <scope>NUCLEOTIDE SEQUENCE [LARGE SCALE GENOMIC DNA]</scope>
    <source>
        <strain evidence="2 3">TBRC 6029</strain>
    </source>
</reference>
<reference evidence="2 3" key="2">
    <citation type="submission" date="2019-08" db="EMBL/GenBank/DDBJ databases">
        <title>Amycolatopsis acidicola sp. nov., isolated from peat swamp forest soil.</title>
        <authorList>
            <person name="Srisuk N."/>
        </authorList>
    </citation>
    <scope>NUCLEOTIDE SEQUENCE [LARGE SCALE GENOMIC DNA]</scope>
    <source>
        <strain evidence="2 3">TBRC 6029</strain>
    </source>
</reference>
<feature type="region of interest" description="Disordered" evidence="1">
    <location>
        <begin position="87"/>
        <end position="109"/>
    </location>
</feature>
<dbReference type="AlphaFoldDB" id="A0A557ZNW6"/>
<dbReference type="RefSeq" id="WP_144593563.1">
    <property type="nucleotide sequence ID" value="NZ_VJWX01000871.1"/>
</dbReference>
<evidence type="ECO:0000313" key="3">
    <source>
        <dbReference type="Proteomes" id="UP000320011"/>
    </source>
</evidence>
<protein>
    <recommendedName>
        <fullName evidence="4">Lipoprotein</fullName>
    </recommendedName>
</protein>
<evidence type="ECO:0000313" key="2">
    <source>
        <dbReference type="EMBL" id="TVT13715.1"/>
    </source>
</evidence>
<organism evidence="2 3">
    <name type="scientific">Amycolatopsis rhizosphaerae</name>
    <dbReference type="NCBI Taxonomy" id="2053003"/>
    <lineage>
        <taxon>Bacteria</taxon>
        <taxon>Bacillati</taxon>
        <taxon>Actinomycetota</taxon>
        <taxon>Actinomycetes</taxon>
        <taxon>Pseudonocardiales</taxon>
        <taxon>Pseudonocardiaceae</taxon>
        <taxon>Amycolatopsis</taxon>
    </lineage>
</organism>
<accession>A0A557ZNW6</accession>
<proteinExistence type="predicted"/>
<sequence length="195" mass="19831">MTDRHPINRLAVVIGAAAVFTAGCSQQNPGSRDQLVLPPVSPPPGLVTDAPATDGLPVVAVAQAPGIDLALHLSRNRCAVSAAGPGRTALGASAPRNDQEHGDPSGELPERVRNALGTVNRAVTPWGAGQLELFCGKYNMAVLLPPVDAPVRVRGSGSSSRVDAAGAPSRTLVVAGPPGELYVPPLYPGNAPPAR</sequence>
<keyword evidence="3" id="KW-1185">Reference proteome</keyword>
<comment type="caution">
    <text evidence="2">The sequence shown here is derived from an EMBL/GenBank/DDBJ whole genome shotgun (WGS) entry which is preliminary data.</text>
</comment>
<feature type="compositionally biased region" description="Basic and acidic residues" evidence="1">
    <location>
        <begin position="97"/>
        <end position="109"/>
    </location>
</feature>
<evidence type="ECO:0008006" key="4">
    <source>
        <dbReference type="Google" id="ProtNLM"/>
    </source>
</evidence>
<name>A0A557ZNW6_9PSEU</name>
<evidence type="ECO:0000256" key="1">
    <source>
        <dbReference type="SAM" id="MobiDB-lite"/>
    </source>
</evidence>
<gene>
    <name evidence="2" type="ORF">FNH05_37550</name>
</gene>